<dbReference type="GO" id="GO:0016887">
    <property type="term" value="F:ATP hydrolysis activity"/>
    <property type="evidence" value="ECO:0007669"/>
    <property type="project" value="InterPro"/>
</dbReference>
<feature type="transmembrane region" description="Helical" evidence="10">
    <location>
        <begin position="467"/>
        <end position="489"/>
    </location>
</feature>
<evidence type="ECO:0000313" key="13">
    <source>
        <dbReference type="Proteomes" id="UP000886520"/>
    </source>
</evidence>
<dbReference type="SUPFAM" id="SSF52540">
    <property type="entry name" value="P-loop containing nucleoside triphosphate hydrolases"/>
    <property type="match status" value="1"/>
</dbReference>
<feature type="transmembrane region" description="Helical" evidence="10">
    <location>
        <begin position="583"/>
        <end position="604"/>
    </location>
</feature>
<name>A0A9D4UDK1_ADICA</name>
<evidence type="ECO:0000256" key="2">
    <source>
        <dbReference type="ARBA" id="ARBA00005814"/>
    </source>
</evidence>
<keyword evidence="9 10" id="KW-0472">Membrane</keyword>
<evidence type="ECO:0000256" key="1">
    <source>
        <dbReference type="ARBA" id="ARBA00004141"/>
    </source>
</evidence>
<evidence type="ECO:0000256" key="9">
    <source>
        <dbReference type="ARBA" id="ARBA00023136"/>
    </source>
</evidence>
<dbReference type="CDD" id="cd03213">
    <property type="entry name" value="ABCG_EPDR"/>
    <property type="match status" value="1"/>
</dbReference>
<dbReference type="Pfam" id="PF00005">
    <property type="entry name" value="ABC_tran"/>
    <property type="match status" value="1"/>
</dbReference>
<dbReference type="PROSITE" id="PS00211">
    <property type="entry name" value="ABC_TRANSPORTER_1"/>
    <property type="match status" value="1"/>
</dbReference>
<evidence type="ECO:0000259" key="11">
    <source>
        <dbReference type="PROSITE" id="PS50893"/>
    </source>
</evidence>
<evidence type="ECO:0000256" key="3">
    <source>
        <dbReference type="ARBA" id="ARBA00022448"/>
    </source>
</evidence>
<keyword evidence="8 10" id="KW-1133">Transmembrane helix</keyword>
<keyword evidence="7" id="KW-0067">ATP-binding</keyword>
<keyword evidence="3" id="KW-0813">Transport</keyword>
<dbReference type="PANTHER" id="PTHR48042">
    <property type="entry name" value="ABC TRANSPORTER G FAMILY MEMBER 11"/>
    <property type="match status" value="1"/>
</dbReference>
<reference evidence="12" key="1">
    <citation type="submission" date="2021-01" db="EMBL/GenBank/DDBJ databases">
        <title>Adiantum capillus-veneris genome.</title>
        <authorList>
            <person name="Fang Y."/>
            <person name="Liao Q."/>
        </authorList>
    </citation>
    <scope>NUCLEOTIDE SEQUENCE</scope>
    <source>
        <strain evidence="12">H3</strain>
        <tissue evidence="12">Leaf</tissue>
    </source>
</reference>
<evidence type="ECO:0000256" key="10">
    <source>
        <dbReference type="SAM" id="Phobius"/>
    </source>
</evidence>
<dbReference type="Proteomes" id="UP000886520">
    <property type="component" value="Chromosome 19"/>
</dbReference>
<comment type="similarity">
    <text evidence="2">Belongs to the ABC transporter superfamily. ABCG family. Eye pigment precursor importer (TC 3.A.1.204) subfamily.</text>
</comment>
<keyword evidence="5 10" id="KW-0812">Transmembrane</keyword>
<evidence type="ECO:0000256" key="6">
    <source>
        <dbReference type="ARBA" id="ARBA00022741"/>
    </source>
</evidence>
<dbReference type="InterPro" id="IPR003593">
    <property type="entry name" value="AAA+_ATPase"/>
</dbReference>
<gene>
    <name evidence="12" type="ORF">GOP47_0019901</name>
</gene>
<keyword evidence="4" id="KW-0150">Chloroplast</keyword>
<protein>
    <recommendedName>
        <fullName evidence="11">ABC transporter domain-containing protein</fullName>
    </recommendedName>
</protein>
<dbReference type="InterPro" id="IPR017871">
    <property type="entry name" value="ABC_transporter-like_CS"/>
</dbReference>
<dbReference type="PANTHER" id="PTHR48042:SF19">
    <property type="entry name" value="OS09G0472100 PROTEIN"/>
    <property type="match status" value="1"/>
</dbReference>
<dbReference type="Gene3D" id="3.40.50.300">
    <property type="entry name" value="P-loop containing nucleotide triphosphate hydrolases"/>
    <property type="match status" value="1"/>
</dbReference>
<keyword evidence="6" id="KW-0547">Nucleotide-binding</keyword>
<proteinExistence type="inferred from homology"/>
<accession>A0A9D4UDK1</accession>
<dbReference type="GO" id="GO:0140359">
    <property type="term" value="F:ABC-type transporter activity"/>
    <property type="evidence" value="ECO:0007669"/>
    <property type="project" value="InterPro"/>
</dbReference>
<feature type="transmembrane region" description="Helical" evidence="10">
    <location>
        <begin position="495"/>
        <end position="518"/>
    </location>
</feature>
<sequence>MEEEEAKWARVFLSWRDVSVKVKVALGNSRFLLQDVSGYADPGSLVAIMGSSGCGKTTLLNTLAGRLGNASLVRGEILANGRRQRLAYGNLAYVTQDESLIPTLSVFETMMYAAHLQLPSSMSSYDKQVQVHRVIREMGLQGCVNTRVGGWYTQGLSGGEKRRLSIAIETIKQPPLLFLDEPTSGLDSAASIHVMKRLKALAKTGRTVIISIHQPSSESFELIDLLALLYRGRTVFFGARAETKRFYETAGFPCPTFRNPSDHFLWVINSDFDQQHYQDPDGEESSTAPNRAQNAQTLIKCYKESNSHTFVNAKLRHALGKESEVLRCSSRGPDFWTQAYYLTSRSFKHMCRDLTYYWFRLCVYVMLSIVLGTIYFKVGLTYNAIQARAALLMFLTAFLSLMGVMSFPSFIEDMKIFTRERLNGHYGVAAFAVANTLSSFPFIVLISLLPGSLVYVLAGLHPGLDHFIFFFASLLACLGATEGLLMSVASLVPDYLSGMMAGCGIMGIYSLTGGFFRFHDELPKPIWRYPVSYISFNTWSNRALYNNDFHGLYFDNVVAGAPLIPGDEIVQIRFHMGISYSKWWATFVLACMAVFYRVLFFFAMKLRENLPRIRHKLRHRKVVVMTEKAFSDDVEMVSSTSICGSAAGDQKA</sequence>
<evidence type="ECO:0000256" key="8">
    <source>
        <dbReference type="ARBA" id="ARBA00022989"/>
    </source>
</evidence>
<dbReference type="AlphaFoldDB" id="A0A9D4UDK1"/>
<evidence type="ECO:0000313" key="12">
    <source>
        <dbReference type="EMBL" id="KAI5065206.1"/>
    </source>
</evidence>
<dbReference type="GO" id="GO:0005524">
    <property type="term" value="F:ATP binding"/>
    <property type="evidence" value="ECO:0007669"/>
    <property type="project" value="UniProtKB-KW"/>
</dbReference>
<feature type="transmembrane region" description="Helical" evidence="10">
    <location>
        <begin position="357"/>
        <end position="378"/>
    </location>
</feature>
<dbReference type="InterPro" id="IPR003439">
    <property type="entry name" value="ABC_transporter-like_ATP-bd"/>
</dbReference>
<comment type="caution">
    <text evidence="12">The sequence shown here is derived from an EMBL/GenBank/DDBJ whole genome shotgun (WGS) entry which is preliminary data.</text>
</comment>
<dbReference type="InterPro" id="IPR052215">
    <property type="entry name" value="Plant_ABCG"/>
</dbReference>
<evidence type="ECO:0000256" key="7">
    <source>
        <dbReference type="ARBA" id="ARBA00022840"/>
    </source>
</evidence>
<organism evidence="12 13">
    <name type="scientific">Adiantum capillus-veneris</name>
    <name type="common">Maidenhair fern</name>
    <dbReference type="NCBI Taxonomy" id="13818"/>
    <lineage>
        <taxon>Eukaryota</taxon>
        <taxon>Viridiplantae</taxon>
        <taxon>Streptophyta</taxon>
        <taxon>Embryophyta</taxon>
        <taxon>Tracheophyta</taxon>
        <taxon>Polypodiopsida</taxon>
        <taxon>Polypodiidae</taxon>
        <taxon>Polypodiales</taxon>
        <taxon>Pteridineae</taxon>
        <taxon>Pteridaceae</taxon>
        <taxon>Vittarioideae</taxon>
        <taxon>Adiantum</taxon>
    </lineage>
</organism>
<comment type="subcellular location">
    <subcellularLocation>
        <location evidence="1">Membrane</location>
        <topology evidence="1">Multi-pass membrane protein</topology>
    </subcellularLocation>
</comment>
<keyword evidence="4" id="KW-0934">Plastid</keyword>
<dbReference type="Pfam" id="PF01061">
    <property type="entry name" value="ABC2_membrane"/>
    <property type="match status" value="1"/>
</dbReference>
<dbReference type="SMART" id="SM00382">
    <property type="entry name" value="AAA"/>
    <property type="match status" value="1"/>
</dbReference>
<keyword evidence="13" id="KW-1185">Reference proteome</keyword>
<evidence type="ECO:0000256" key="4">
    <source>
        <dbReference type="ARBA" id="ARBA00022528"/>
    </source>
</evidence>
<dbReference type="InterPro" id="IPR027417">
    <property type="entry name" value="P-loop_NTPase"/>
</dbReference>
<feature type="domain" description="ABC transporter" evidence="11">
    <location>
        <begin position="13"/>
        <end position="256"/>
    </location>
</feature>
<dbReference type="InterPro" id="IPR013525">
    <property type="entry name" value="ABC2_TM"/>
</dbReference>
<dbReference type="PROSITE" id="PS50893">
    <property type="entry name" value="ABC_TRANSPORTER_2"/>
    <property type="match status" value="1"/>
</dbReference>
<dbReference type="OrthoDB" id="66620at2759"/>
<feature type="transmembrane region" description="Helical" evidence="10">
    <location>
        <begin position="390"/>
        <end position="411"/>
    </location>
</feature>
<dbReference type="EMBL" id="JABFUD020000019">
    <property type="protein sequence ID" value="KAI5065206.1"/>
    <property type="molecule type" value="Genomic_DNA"/>
</dbReference>
<evidence type="ECO:0000256" key="5">
    <source>
        <dbReference type="ARBA" id="ARBA00022692"/>
    </source>
</evidence>
<dbReference type="GO" id="GO:0016020">
    <property type="term" value="C:membrane"/>
    <property type="evidence" value="ECO:0007669"/>
    <property type="project" value="UniProtKB-SubCell"/>
</dbReference>